<dbReference type="OrthoDB" id="8759063at2"/>
<dbReference type="InterPro" id="IPR008861">
    <property type="entry name" value="GpX-like"/>
</dbReference>
<organism evidence="1 2">
    <name type="scientific">Tepidimonas thermarum</name>
    <dbReference type="NCBI Taxonomy" id="335431"/>
    <lineage>
        <taxon>Bacteria</taxon>
        <taxon>Pseudomonadati</taxon>
        <taxon>Pseudomonadota</taxon>
        <taxon>Betaproteobacteria</taxon>
        <taxon>Burkholderiales</taxon>
        <taxon>Tepidimonas</taxon>
    </lineage>
</organism>
<protein>
    <submittedName>
        <fullName evidence="1">Phage Tail Protein X</fullName>
    </submittedName>
</protein>
<comment type="caution">
    <text evidence="1">The sequence shown here is derived from an EMBL/GenBank/DDBJ whole genome shotgun (WGS) entry which is preliminary data.</text>
</comment>
<evidence type="ECO:0000313" key="1">
    <source>
        <dbReference type="EMBL" id="TSE29457.1"/>
    </source>
</evidence>
<dbReference type="Proteomes" id="UP000318542">
    <property type="component" value="Unassembled WGS sequence"/>
</dbReference>
<dbReference type="EMBL" id="VJOL01000025">
    <property type="protein sequence ID" value="TSE29457.1"/>
    <property type="molecule type" value="Genomic_DNA"/>
</dbReference>
<sequence length="78" mass="8845">MTRKSFDAQVLTAREGEMLDALVWRHYGRLDVLPLVLEANRQLARLPVAQMLRLPAGTPVFLPALNDQPVLPLVRIWS</sequence>
<dbReference type="RefSeq" id="WP_143902510.1">
    <property type="nucleotide sequence ID" value="NZ_VJOL01000025.1"/>
</dbReference>
<reference evidence="1 2" key="1">
    <citation type="submission" date="2019-07" db="EMBL/GenBank/DDBJ databases">
        <title>Tepidimonas thermarum AA-1 draft genome.</title>
        <authorList>
            <person name="Da Costa M.S."/>
            <person name="Froufe H.J.C."/>
            <person name="Egas C."/>
            <person name="Albuquerque L."/>
        </authorList>
    </citation>
    <scope>NUCLEOTIDE SEQUENCE [LARGE SCALE GENOMIC DNA]</scope>
    <source>
        <strain evidence="1 2">AA-1</strain>
    </source>
</reference>
<evidence type="ECO:0000313" key="2">
    <source>
        <dbReference type="Proteomes" id="UP000318542"/>
    </source>
</evidence>
<dbReference type="AlphaFoldDB" id="A0A554X0T1"/>
<gene>
    <name evidence="1" type="ORF">Tther_01506</name>
</gene>
<name>A0A554X0T1_9BURK</name>
<dbReference type="Pfam" id="PF05489">
    <property type="entry name" value="Phage_tail_X"/>
    <property type="match status" value="1"/>
</dbReference>
<accession>A0A554X0T1</accession>
<proteinExistence type="predicted"/>
<keyword evidence="2" id="KW-1185">Reference proteome</keyword>